<organism evidence="1">
    <name type="scientific">Kwoniella bestiolae CBS 10118</name>
    <dbReference type="NCBI Taxonomy" id="1296100"/>
    <lineage>
        <taxon>Eukaryota</taxon>
        <taxon>Fungi</taxon>
        <taxon>Dikarya</taxon>
        <taxon>Basidiomycota</taxon>
        <taxon>Agaricomycotina</taxon>
        <taxon>Tremellomycetes</taxon>
        <taxon>Tremellales</taxon>
        <taxon>Cryptococcaceae</taxon>
        <taxon>Kwoniella</taxon>
    </lineage>
</organism>
<dbReference type="EMBL" id="KI894020">
    <property type="protein sequence ID" value="OCF25799.1"/>
    <property type="molecule type" value="Genomic_DNA"/>
</dbReference>
<dbReference type="AlphaFoldDB" id="A0A1B9G440"/>
<evidence type="ECO:0000313" key="1">
    <source>
        <dbReference type="EMBL" id="OCF25799.1"/>
    </source>
</evidence>
<proteinExistence type="predicted"/>
<sequence length="189" mass="21694">MLRTLFPLNNVRITLPDLESLFEDIETSDWSPSTIGYLLGGYTSEGSVHIHNAWWRSETYQSSEGINLHFMDCTCSSNCHSQTRVSSGQSYARSFCPFTVDDMVDYLVQECEKSGRHTPMPEITFHNVPKCTANTPWSTIERKFRDSVGGTTPGYKVERMVRMWREIFESFEEEEEISSCRLCCGDDQV</sequence>
<protein>
    <submittedName>
        <fullName evidence="1">Uncharacterized protein</fullName>
    </submittedName>
</protein>
<name>A0A1B9G440_9TREE</name>
<gene>
    <name evidence="1" type="ORF">I302_03472</name>
</gene>
<reference evidence="1" key="2">
    <citation type="submission" date="2014-01" db="EMBL/GenBank/DDBJ databases">
        <title>Evolution of pathogenesis and genome organization in the Tremellales.</title>
        <authorList>
            <person name="Cuomo C."/>
            <person name="Litvintseva A."/>
            <person name="Heitman J."/>
            <person name="Chen Y."/>
            <person name="Sun S."/>
            <person name="Springer D."/>
            <person name="Dromer F."/>
            <person name="Young S."/>
            <person name="Zeng Q."/>
            <person name="Chapman S."/>
            <person name="Gujja S."/>
            <person name="Saif S."/>
            <person name="Birren B."/>
        </authorList>
    </citation>
    <scope>NUCLEOTIDE SEQUENCE</scope>
    <source>
        <strain evidence="1">CBS 10118</strain>
    </source>
</reference>
<accession>A0A1B9G440</accession>
<reference evidence="1" key="1">
    <citation type="submission" date="2013-07" db="EMBL/GenBank/DDBJ databases">
        <title>The Genome Sequence of Cryptococcus bestiolae CBS10118.</title>
        <authorList>
            <consortium name="The Broad Institute Genome Sequencing Platform"/>
            <person name="Cuomo C."/>
            <person name="Litvintseva A."/>
            <person name="Chen Y."/>
            <person name="Heitman J."/>
            <person name="Sun S."/>
            <person name="Springer D."/>
            <person name="Dromer F."/>
            <person name="Young S.K."/>
            <person name="Zeng Q."/>
            <person name="Gargeya S."/>
            <person name="Fitzgerald M."/>
            <person name="Abouelleil A."/>
            <person name="Alvarado L."/>
            <person name="Berlin A.M."/>
            <person name="Chapman S.B."/>
            <person name="Dewar J."/>
            <person name="Goldberg J."/>
            <person name="Griggs A."/>
            <person name="Gujja S."/>
            <person name="Hansen M."/>
            <person name="Howarth C."/>
            <person name="Imamovic A."/>
            <person name="Larimer J."/>
            <person name="McCowan C."/>
            <person name="Murphy C."/>
            <person name="Pearson M."/>
            <person name="Priest M."/>
            <person name="Roberts A."/>
            <person name="Saif S."/>
            <person name="Shea T."/>
            <person name="Sykes S."/>
            <person name="Wortman J."/>
            <person name="Nusbaum C."/>
            <person name="Birren B."/>
        </authorList>
    </citation>
    <scope>NUCLEOTIDE SEQUENCE [LARGE SCALE GENOMIC DNA]</scope>
    <source>
        <strain evidence="1">CBS 10118</strain>
    </source>
</reference>
<dbReference type="VEuPathDB" id="FungiDB:I302_03472"/>